<comment type="caution">
    <text evidence="1">The sequence shown here is derived from an EMBL/GenBank/DDBJ whole genome shotgun (WGS) entry which is preliminary data.</text>
</comment>
<name>A0ABQ3FXM4_9BURK</name>
<dbReference type="Proteomes" id="UP000626210">
    <property type="component" value="Unassembled WGS sequence"/>
</dbReference>
<organism evidence="1 2">
    <name type="scientific">Pseudorhodoferax aquiterrae</name>
    <dbReference type="NCBI Taxonomy" id="747304"/>
    <lineage>
        <taxon>Bacteria</taxon>
        <taxon>Pseudomonadati</taxon>
        <taxon>Pseudomonadota</taxon>
        <taxon>Betaproteobacteria</taxon>
        <taxon>Burkholderiales</taxon>
        <taxon>Comamonadaceae</taxon>
    </lineage>
</organism>
<gene>
    <name evidence="1" type="ORF">GCM10007320_09240</name>
</gene>
<evidence type="ECO:0000313" key="1">
    <source>
        <dbReference type="EMBL" id="GHC72979.1"/>
    </source>
</evidence>
<evidence type="ECO:0000313" key="2">
    <source>
        <dbReference type="Proteomes" id="UP000626210"/>
    </source>
</evidence>
<accession>A0ABQ3FXM4</accession>
<protein>
    <recommendedName>
        <fullName evidence="3">DUF2442 domain-containing protein</fullName>
    </recommendedName>
</protein>
<dbReference type="RefSeq" id="WP_189685785.1">
    <property type="nucleotide sequence ID" value="NZ_BMYK01000002.1"/>
</dbReference>
<proteinExistence type="predicted"/>
<dbReference type="EMBL" id="BMYK01000002">
    <property type="protein sequence ID" value="GHC72979.1"/>
    <property type="molecule type" value="Genomic_DNA"/>
</dbReference>
<reference evidence="2" key="1">
    <citation type="journal article" date="2019" name="Int. J. Syst. Evol. Microbiol.">
        <title>The Global Catalogue of Microorganisms (GCM) 10K type strain sequencing project: providing services to taxonomists for standard genome sequencing and annotation.</title>
        <authorList>
            <consortium name="The Broad Institute Genomics Platform"/>
            <consortium name="The Broad Institute Genome Sequencing Center for Infectious Disease"/>
            <person name="Wu L."/>
            <person name="Ma J."/>
        </authorList>
    </citation>
    <scope>NUCLEOTIDE SEQUENCE [LARGE SCALE GENOMIC DNA]</scope>
    <source>
        <strain evidence="2">KCTC 23314</strain>
    </source>
</reference>
<keyword evidence="2" id="KW-1185">Reference proteome</keyword>
<evidence type="ECO:0008006" key="3">
    <source>
        <dbReference type="Google" id="ProtNLM"/>
    </source>
</evidence>
<sequence>MTKQTITIEVADDEVLVAIKRGEHYDDVHPDLVLEDFKAAPQAFDHRVVWPATHGKEGA</sequence>